<dbReference type="SUPFAM" id="SSF55874">
    <property type="entry name" value="ATPase domain of HSP90 chaperone/DNA topoisomerase II/histidine kinase"/>
    <property type="match status" value="1"/>
</dbReference>
<dbReference type="InterPro" id="IPR011006">
    <property type="entry name" value="CheY-like_superfamily"/>
</dbReference>
<sequence length="499" mass="55648">MNLPTFTLLIVEDFPDNRELYAQCLMTDRSCDYKLLEAESVAQGLNLCRLQPIDAILLDYALPDGDGLEFLEALSLQGNGSIPPVVMMTGRGDENIAVRAMKSGVEDYLVKRDFTPQLLQLTMRNAIENARLRLQLRQSEERLQASEAQLRIGIEVAAVGLAKFDYVSNLVTLSPKAAALYGFGTEEAVVTRQQIHDTFHPDERAELEKIIDLVLDPQGQGWFALDHRVVWPNGEVRCLSVRKQVFFDYAGAVARPSHAILAAIDITDRNQTQAALEQRNQELDSFVYVVSHDLKAPLRAIANLSQWIAEDFQGTLSPHNQQQMTILRDRVYNMEATIDGLLEYARTGQTDAQSELVGIDLLLADVIARLAPAPTFTISIDSGLPTIATNRLLLFQVFDNTIRNAIDHHDRSDGSMHISCQERGDFYEFAIADDGPGIALEHQDRIFELFQTVNPQKQANSTGIGLAIVKKIVAAEGGTIRLESQLGRGTTFYFTWPKY</sequence>
<dbReference type="InterPro" id="IPR003661">
    <property type="entry name" value="HisK_dim/P_dom"/>
</dbReference>
<keyword evidence="5" id="KW-0418">Kinase</keyword>
<dbReference type="InterPro" id="IPR036890">
    <property type="entry name" value="HATPase_C_sf"/>
</dbReference>
<dbReference type="Pfam" id="PF00072">
    <property type="entry name" value="Response_reg"/>
    <property type="match status" value="1"/>
</dbReference>
<dbReference type="OrthoDB" id="9778628at2"/>
<dbReference type="Gene3D" id="2.10.70.100">
    <property type="match status" value="1"/>
</dbReference>
<dbReference type="InterPro" id="IPR001789">
    <property type="entry name" value="Sig_transdc_resp-reg_receiver"/>
</dbReference>
<dbReference type="PROSITE" id="PS50110">
    <property type="entry name" value="RESPONSE_REGULATORY"/>
    <property type="match status" value="1"/>
</dbReference>
<dbReference type="Proteomes" id="UP000010366">
    <property type="component" value="Chromosome"/>
</dbReference>
<keyword evidence="3 7" id="KW-0597">Phosphoprotein</keyword>
<dbReference type="HOGENOM" id="CLU_000445_114_72_3"/>
<organism evidence="11 12">
    <name type="scientific">Chamaesiphon minutus (strain ATCC 27169 / PCC 6605)</name>
    <dbReference type="NCBI Taxonomy" id="1173020"/>
    <lineage>
        <taxon>Bacteria</taxon>
        <taxon>Bacillati</taxon>
        <taxon>Cyanobacteriota</taxon>
        <taxon>Cyanophyceae</taxon>
        <taxon>Gomontiellales</taxon>
        <taxon>Chamaesiphonaceae</taxon>
        <taxon>Chamaesiphon</taxon>
    </lineage>
</organism>
<dbReference type="EC" id="2.7.13.3" evidence="2"/>
<dbReference type="STRING" id="1173020.Cha6605_4412"/>
<accession>K9UKL2</accession>
<dbReference type="PROSITE" id="PS50109">
    <property type="entry name" value="HIS_KIN"/>
    <property type="match status" value="1"/>
</dbReference>
<dbReference type="AlphaFoldDB" id="K9UKL2"/>
<dbReference type="Gene3D" id="3.40.50.2300">
    <property type="match status" value="1"/>
</dbReference>
<keyword evidence="4" id="KW-0808">Transferase</keyword>
<dbReference type="PANTHER" id="PTHR43304">
    <property type="entry name" value="PHYTOCHROME-LIKE PROTEIN CPH1"/>
    <property type="match status" value="1"/>
</dbReference>
<dbReference type="PATRIC" id="fig|1173020.3.peg.5048"/>
<dbReference type="PANTHER" id="PTHR43304:SF1">
    <property type="entry name" value="PAC DOMAIN-CONTAINING PROTEIN"/>
    <property type="match status" value="1"/>
</dbReference>
<evidence type="ECO:0000256" key="5">
    <source>
        <dbReference type="ARBA" id="ARBA00022777"/>
    </source>
</evidence>
<evidence type="ECO:0000259" key="8">
    <source>
        <dbReference type="PROSITE" id="PS50109"/>
    </source>
</evidence>
<evidence type="ECO:0000256" key="4">
    <source>
        <dbReference type="ARBA" id="ARBA00022679"/>
    </source>
</evidence>
<feature type="domain" description="Histidine kinase" evidence="8">
    <location>
        <begin position="289"/>
        <end position="499"/>
    </location>
</feature>
<evidence type="ECO:0000256" key="2">
    <source>
        <dbReference type="ARBA" id="ARBA00012438"/>
    </source>
</evidence>
<name>K9UKL2_CHAP6</name>
<feature type="modified residue" description="4-aspartylphosphate" evidence="7">
    <location>
        <position position="59"/>
    </location>
</feature>
<dbReference type="InterPro" id="IPR036097">
    <property type="entry name" value="HisK_dim/P_sf"/>
</dbReference>
<evidence type="ECO:0000256" key="1">
    <source>
        <dbReference type="ARBA" id="ARBA00000085"/>
    </source>
</evidence>
<keyword evidence="12" id="KW-1185">Reference proteome</keyword>
<dbReference type="EMBL" id="CP003600">
    <property type="protein sequence ID" value="AFY95345.1"/>
    <property type="molecule type" value="Genomic_DNA"/>
</dbReference>
<dbReference type="SUPFAM" id="SSF52172">
    <property type="entry name" value="CheY-like"/>
    <property type="match status" value="1"/>
</dbReference>
<dbReference type="SMART" id="SM00387">
    <property type="entry name" value="HATPase_c"/>
    <property type="match status" value="1"/>
</dbReference>
<keyword evidence="6" id="KW-0902">Two-component regulatory system</keyword>
<dbReference type="Pfam" id="PF00512">
    <property type="entry name" value="HisKA"/>
    <property type="match status" value="1"/>
</dbReference>
<dbReference type="Gene3D" id="3.30.565.10">
    <property type="entry name" value="Histidine kinase-like ATPase, C-terminal domain"/>
    <property type="match status" value="1"/>
</dbReference>
<dbReference type="SMART" id="SM00388">
    <property type="entry name" value="HisKA"/>
    <property type="match status" value="1"/>
</dbReference>
<dbReference type="Gene3D" id="1.10.287.130">
    <property type="match status" value="1"/>
</dbReference>
<dbReference type="Gene3D" id="3.30.450.20">
    <property type="entry name" value="PAS domain"/>
    <property type="match status" value="1"/>
</dbReference>
<dbReference type="RefSeq" id="WP_015161449.1">
    <property type="nucleotide sequence ID" value="NC_019697.1"/>
</dbReference>
<dbReference type="InterPro" id="IPR013655">
    <property type="entry name" value="PAS_fold_3"/>
</dbReference>
<evidence type="ECO:0000256" key="7">
    <source>
        <dbReference type="PROSITE-ProRule" id="PRU00169"/>
    </source>
</evidence>
<dbReference type="InterPro" id="IPR003594">
    <property type="entry name" value="HATPase_dom"/>
</dbReference>
<dbReference type="InterPro" id="IPR052162">
    <property type="entry name" value="Sensor_kinase/Photoreceptor"/>
</dbReference>
<dbReference type="eggNOG" id="COG0745">
    <property type="taxonomic scope" value="Bacteria"/>
</dbReference>
<dbReference type="CDD" id="cd00075">
    <property type="entry name" value="HATPase"/>
    <property type="match status" value="1"/>
</dbReference>
<dbReference type="InterPro" id="IPR004358">
    <property type="entry name" value="Sig_transdc_His_kin-like_C"/>
</dbReference>
<comment type="catalytic activity">
    <reaction evidence="1">
        <text>ATP + protein L-histidine = ADP + protein N-phospho-L-histidine.</text>
        <dbReference type="EC" id="2.7.13.3"/>
    </reaction>
</comment>
<dbReference type="SUPFAM" id="SSF55785">
    <property type="entry name" value="PYP-like sensor domain (PAS domain)"/>
    <property type="match status" value="1"/>
</dbReference>
<dbReference type="eggNOG" id="COG4251">
    <property type="taxonomic scope" value="Bacteria"/>
</dbReference>
<evidence type="ECO:0000256" key="3">
    <source>
        <dbReference type="ARBA" id="ARBA00022553"/>
    </source>
</evidence>
<dbReference type="Pfam" id="PF02518">
    <property type="entry name" value="HATPase_c"/>
    <property type="match status" value="1"/>
</dbReference>
<dbReference type="InterPro" id="IPR000014">
    <property type="entry name" value="PAS"/>
</dbReference>
<reference evidence="11 12" key="1">
    <citation type="submission" date="2012-05" db="EMBL/GenBank/DDBJ databases">
        <title>Finished chromosome of genome of Chamaesiphon sp. PCC 6605.</title>
        <authorList>
            <consortium name="US DOE Joint Genome Institute"/>
            <person name="Gugger M."/>
            <person name="Coursin T."/>
            <person name="Rippka R."/>
            <person name="Tandeau De Marsac N."/>
            <person name="Huntemann M."/>
            <person name="Wei C.-L."/>
            <person name="Han J."/>
            <person name="Detter J.C."/>
            <person name="Han C."/>
            <person name="Tapia R."/>
            <person name="Chen A."/>
            <person name="Kyrpides N."/>
            <person name="Mavromatis K."/>
            <person name="Markowitz V."/>
            <person name="Szeto E."/>
            <person name="Ivanova N."/>
            <person name="Pagani I."/>
            <person name="Pati A."/>
            <person name="Goodwin L."/>
            <person name="Nordberg H.P."/>
            <person name="Cantor M.N."/>
            <person name="Hua S.X."/>
            <person name="Woyke T."/>
            <person name="Kerfeld C.A."/>
        </authorList>
    </citation>
    <scope>NUCLEOTIDE SEQUENCE [LARGE SCALE GENOMIC DNA]</scope>
    <source>
        <strain evidence="12">ATCC 27169 / PCC 6605</strain>
    </source>
</reference>
<evidence type="ECO:0000313" key="12">
    <source>
        <dbReference type="Proteomes" id="UP000010366"/>
    </source>
</evidence>
<dbReference type="SUPFAM" id="SSF47384">
    <property type="entry name" value="Homodimeric domain of signal transducing histidine kinase"/>
    <property type="match status" value="1"/>
</dbReference>
<dbReference type="InterPro" id="IPR005467">
    <property type="entry name" value="His_kinase_dom"/>
</dbReference>
<evidence type="ECO:0000313" key="11">
    <source>
        <dbReference type="EMBL" id="AFY95345.1"/>
    </source>
</evidence>
<dbReference type="NCBIfam" id="TIGR00229">
    <property type="entry name" value="sensory_box"/>
    <property type="match status" value="1"/>
</dbReference>
<evidence type="ECO:0000256" key="6">
    <source>
        <dbReference type="ARBA" id="ARBA00023012"/>
    </source>
</evidence>
<dbReference type="CDD" id="cd00082">
    <property type="entry name" value="HisKA"/>
    <property type="match status" value="1"/>
</dbReference>
<dbReference type="PROSITE" id="PS50112">
    <property type="entry name" value="PAS"/>
    <property type="match status" value="1"/>
</dbReference>
<dbReference type="SMART" id="SM00448">
    <property type="entry name" value="REC"/>
    <property type="match status" value="1"/>
</dbReference>
<feature type="domain" description="Response regulatory" evidence="9">
    <location>
        <begin position="7"/>
        <end position="126"/>
    </location>
</feature>
<dbReference type="GO" id="GO:0000155">
    <property type="term" value="F:phosphorelay sensor kinase activity"/>
    <property type="evidence" value="ECO:0007669"/>
    <property type="project" value="InterPro"/>
</dbReference>
<dbReference type="PRINTS" id="PR00344">
    <property type="entry name" value="BCTRLSENSOR"/>
</dbReference>
<dbReference type="Pfam" id="PF08447">
    <property type="entry name" value="PAS_3"/>
    <property type="match status" value="1"/>
</dbReference>
<dbReference type="KEGG" id="cmp:Cha6605_4412"/>
<evidence type="ECO:0000259" key="10">
    <source>
        <dbReference type="PROSITE" id="PS50112"/>
    </source>
</evidence>
<dbReference type="CDD" id="cd00156">
    <property type="entry name" value="REC"/>
    <property type="match status" value="1"/>
</dbReference>
<protein>
    <recommendedName>
        <fullName evidence="2">histidine kinase</fullName>
        <ecNumber evidence="2">2.7.13.3</ecNumber>
    </recommendedName>
</protein>
<feature type="domain" description="PAS" evidence="10">
    <location>
        <begin position="146"/>
        <end position="218"/>
    </location>
</feature>
<evidence type="ECO:0000259" key="9">
    <source>
        <dbReference type="PROSITE" id="PS50110"/>
    </source>
</evidence>
<gene>
    <name evidence="11" type="ORF">Cha6605_4412</name>
</gene>
<dbReference type="InterPro" id="IPR035965">
    <property type="entry name" value="PAS-like_dom_sf"/>
</dbReference>
<proteinExistence type="predicted"/>